<dbReference type="Gene3D" id="1.10.10.60">
    <property type="entry name" value="Homeodomain-like"/>
    <property type="match status" value="1"/>
</dbReference>
<evidence type="ECO:0000256" key="9">
    <source>
        <dbReference type="ARBA" id="ARBA00023136"/>
    </source>
</evidence>
<dbReference type="Pfam" id="PF01610">
    <property type="entry name" value="DDE_Tnp_ISL3"/>
    <property type="match status" value="1"/>
</dbReference>
<dbReference type="PANTHER" id="PTHR11351:SF33">
    <property type="entry name" value="DELTA-9 FATTY ACID DESATURASE, DESA"/>
    <property type="match status" value="1"/>
</dbReference>
<feature type="transmembrane region" description="Helical" evidence="10">
    <location>
        <begin position="140"/>
        <end position="162"/>
    </location>
</feature>
<dbReference type="InterPro" id="IPR002560">
    <property type="entry name" value="Transposase_DDE"/>
</dbReference>
<evidence type="ECO:0000256" key="3">
    <source>
        <dbReference type="ARBA" id="ARBA00022692"/>
    </source>
</evidence>
<keyword evidence="14" id="KW-1185">Reference proteome</keyword>
<evidence type="ECO:0000313" key="14">
    <source>
        <dbReference type="Proteomes" id="UP000316473"/>
    </source>
</evidence>
<evidence type="ECO:0000256" key="7">
    <source>
        <dbReference type="ARBA" id="ARBA00023004"/>
    </source>
</evidence>
<protein>
    <recommendedName>
        <fullName evidence="15">Fatty acid desaturase domain-containing protein</fullName>
    </recommendedName>
</protein>
<keyword evidence="3 10" id="KW-0812">Transmembrane</keyword>
<evidence type="ECO:0000259" key="11">
    <source>
        <dbReference type="Pfam" id="PF00487"/>
    </source>
</evidence>
<keyword evidence="9 10" id="KW-0472">Membrane</keyword>
<dbReference type="GO" id="GO:0016717">
    <property type="term" value="F:oxidoreductase activity, acting on paired donors, with oxidation of a pair of donors resulting in the reduction of molecular oxygen to two molecules of water"/>
    <property type="evidence" value="ECO:0007669"/>
    <property type="project" value="InterPro"/>
</dbReference>
<organism evidence="13 14">
    <name type="scientific">Nitrosomonas stercoris</name>
    <dbReference type="NCBI Taxonomy" id="1444684"/>
    <lineage>
        <taxon>Bacteria</taxon>
        <taxon>Pseudomonadati</taxon>
        <taxon>Pseudomonadota</taxon>
        <taxon>Betaproteobacteria</taxon>
        <taxon>Nitrosomonadales</taxon>
        <taxon>Nitrosomonadaceae</taxon>
        <taxon>Nitrosomonas</taxon>
    </lineage>
</organism>
<dbReference type="PANTHER" id="PTHR11351">
    <property type="entry name" value="ACYL-COA DESATURASE"/>
    <property type="match status" value="1"/>
</dbReference>
<dbReference type="GO" id="GO:0016020">
    <property type="term" value="C:membrane"/>
    <property type="evidence" value="ECO:0007669"/>
    <property type="project" value="UniProtKB-SubCell"/>
</dbReference>
<keyword evidence="5 10" id="KW-1133">Transmembrane helix</keyword>
<dbReference type="CDD" id="cd03505">
    <property type="entry name" value="Delta9-FADS-like"/>
    <property type="match status" value="1"/>
</dbReference>
<feature type="transmembrane region" description="Helical" evidence="10">
    <location>
        <begin position="168"/>
        <end position="186"/>
    </location>
</feature>
<evidence type="ECO:0000256" key="2">
    <source>
        <dbReference type="ARBA" id="ARBA00008749"/>
    </source>
</evidence>
<keyword evidence="8" id="KW-0443">Lipid metabolism</keyword>
<proteinExistence type="inferred from homology"/>
<evidence type="ECO:0000256" key="4">
    <source>
        <dbReference type="ARBA" id="ARBA00022832"/>
    </source>
</evidence>
<dbReference type="EMBL" id="AP019755">
    <property type="protein sequence ID" value="BBL35447.1"/>
    <property type="molecule type" value="Genomic_DNA"/>
</dbReference>
<evidence type="ECO:0008006" key="15">
    <source>
        <dbReference type="Google" id="ProtNLM"/>
    </source>
</evidence>
<keyword evidence="6" id="KW-0560">Oxidoreductase</keyword>
<comment type="subcellular location">
    <subcellularLocation>
        <location evidence="1">Membrane</location>
        <topology evidence="1">Multi-pass membrane protein</topology>
    </subcellularLocation>
</comment>
<feature type="transmembrane region" description="Helical" evidence="10">
    <location>
        <begin position="16"/>
        <end position="38"/>
    </location>
</feature>
<gene>
    <name evidence="13" type="ORF">Nstercoris_01713</name>
</gene>
<keyword evidence="4" id="KW-0276">Fatty acid metabolism</keyword>
<evidence type="ECO:0000256" key="10">
    <source>
        <dbReference type="SAM" id="Phobius"/>
    </source>
</evidence>
<evidence type="ECO:0000259" key="12">
    <source>
        <dbReference type="Pfam" id="PF01610"/>
    </source>
</evidence>
<accession>A0A4Y1YR99</accession>
<evidence type="ECO:0000256" key="8">
    <source>
        <dbReference type="ARBA" id="ARBA00023098"/>
    </source>
</evidence>
<evidence type="ECO:0000256" key="6">
    <source>
        <dbReference type="ARBA" id="ARBA00023002"/>
    </source>
</evidence>
<dbReference type="AlphaFoldDB" id="A0A4Y1YR99"/>
<evidence type="ECO:0000313" key="13">
    <source>
        <dbReference type="EMBL" id="BBL35447.1"/>
    </source>
</evidence>
<dbReference type="InterPro" id="IPR005804">
    <property type="entry name" value="FA_desaturase_dom"/>
</dbReference>
<sequence length="395" mass="45658">MDIASVLLTGLIDLPWWGYIVVALVFTHITIAGITIFLHRHQAHRALDLHPIPSHFFRFWLWLTTGMVTKEWAAIHRKHHAKCETIDDPHSPQIFGIKKVLSEGAELYKIEAKNQETLDRYGHGTPDDWMERHVYTKHSVMGIVLMLIINVILFGAIGLTIWAVQMMWTPVFAAGVINGIGHYWGYRNFRPEDASTNIVPWGILIGGEELHNNHHAYPTSARLSNKWYEFDIGWMYIRLMEMVGWARVKKVAPKLQLNKGKTECDLETLQAVISHRYEVLAKYAKSLRVAFKNELADIQQASAELGVDGATLRNWILADAKTLKEEERAKLDQALSRTQKLNTLYRMREELSSIWERSAATKDELLKQLEDWCRRAEESGIEWLENFSRRLRCYA</sequence>
<reference evidence="13 14" key="1">
    <citation type="submission" date="2019-06" db="EMBL/GenBank/DDBJ databases">
        <title>Nitrosomonas stercoris KYUHI-S whole genome shotgun sequence.</title>
        <authorList>
            <person name="Nakagawa T."/>
            <person name="Tsuchiya Y."/>
            <person name="Takahashi R."/>
        </authorList>
    </citation>
    <scope>NUCLEOTIDE SEQUENCE [LARGE SCALE GENOMIC DNA]</scope>
    <source>
        <strain evidence="13 14">KYUHI-S</strain>
    </source>
</reference>
<feature type="domain" description="Transposase IS204/IS1001/IS1096/IS1165 DDE" evidence="12">
    <location>
        <begin position="310"/>
        <end position="392"/>
    </location>
</feature>
<dbReference type="InterPro" id="IPR015876">
    <property type="entry name" value="Acyl-CoA_DS"/>
</dbReference>
<feature type="domain" description="Fatty acid desaturase" evidence="11">
    <location>
        <begin position="16"/>
        <end position="219"/>
    </location>
</feature>
<evidence type="ECO:0000256" key="5">
    <source>
        <dbReference type="ARBA" id="ARBA00022989"/>
    </source>
</evidence>
<evidence type="ECO:0000256" key="1">
    <source>
        <dbReference type="ARBA" id="ARBA00004141"/>
    </source>
</evidence>
<dbReference type="Proteomes" id="UP000316473">
    <property type="component" value="Chromosome"/>
</dbReference>
<dbReference type="KEGG" id="nst:Nstercoris_01713"/>
<name>A0A4Y1YR99_9PROT</name>
<keyword evidence="7" id="KW-0408">Iron</keyword>
<comment type="similarity">
    <text evidence="2">Belongs to the fatty acid desaturase type 2 family.</text>
</comment>
<dbReference type="Pfam" id="PF00487">
    <property type="entry name" value="FA_desaturase"/>
    <property type="match status" value="1"/>
</dbReference>
<dbReference type="GO" id="GO:0006631">
    <property type="term" value="P:fatty acid metabolic process"/>
    <property type="evidence" value="ECO:0007669"/>
    <property type="project" value="UniProtKB-KW"/>
</dbReference>